<keyword evidence="4" id="KW-1185">Reference proteome</keyword>
<reference evidence="3 4" key="1">
    <citation type="submission" date="2024-09" db="EMBL/GenBank/DDBJ databases">
        <authorList>
            <person name="Sun Q."/>
            <person name="Mori K."/>
        </authorList>
    </citation>
    <scope>NUCLEOTIDE SEQUENCE [LARGE SCALE GENOMIC DNA]</scope>
    <source>
        <strain evidence="3 4">CCM 7659</strain>
    </source>
</reference>
<dbReference type="Proteomes" id="UP001589700">
    <property type="component" value="Unassembled WGS sequence"/>
</dbReference>
<evidence type="ECO:0000313" key="3">
    <source>
        <dbReference type="EMBL" id="MFB9258947.1"/>
    </source>
</evidence>
<feature type="region of interest" description="Disordered" evidence="1">
    <location>
        <begin position="1"/>
        <end position="61"/>
    </location>
</feature>
<protein>
    <submittedName>
        <fullName evidence="3">Uncharacterized protein</fullName>
    </submittedName>
</protein>
<feature type="compositionally biased region" description="Polar residues" evidence="1">
    <location>
        <begin position="22"/>
        <end position="35"/>
    </location>
</feature>
<feature type="transmembrane region" description="Helical" evidence="2">
    <location>
        <begin position="70"/>
        <end position="88"/>
    </location>
</feature>
<evidence type="ECO:0000313" key="4">
    <source>
        <dbReference type="Proteomes" id="UP001589700"/>
    </source>
</evidence>
<gene>
    <name evidence="3" type="ORF">ACFFVD_03960</name>
</gene>
<sequence>MSFSLALQDREGLQPDPESPAAQESTAQDVSAQHNASHHDTVHEGIGAAATGTPEGPAPTAAVLPSPLRALGAAALGGLAGAVAIYLVSSHLAGTLAAVAAIIMIFAVAMAGPWFQARAETELGRMAAVAMQAVGFGGVLGALIILI</sequence>
<feature type="compositionally biased region" description="Low complexity" evidence="1">
    <location>
        <begin position="47"/>
        <end position="61"/>
    </location>
</feature>
<keyword evidence="2" id="KW-1133">Transmembrane helix</keyword>
<dbReference type="EMBL" id="JBHMDY010000002">
    <property type="protein sequence ID" value="MFB9258947.1"/>
    <property type="molecule type" value="Genomic_DNA"/>
</dbReference>
<keyword evidence="2" id="KW-0472">Membrane</keyword>
<name>A0ABV5JMJ1_9ACTN</name>
<proteinExistence type="predicted"/>
<feature type="transmembrane region" description="Helical" evidence="2">
    <location>
        <begin position="127"/>
        <end position="146"/>
    </location>
</feature>
<evidence type="ECO:0000256" key="2">
    <source>
        <dbReference type="SAM" id="Phobius"/>
    </source>
</evidence>
<evidence type="ECO:0000256" key="1">
    <source>
        <dbReference type="SAM" id="MobiDB-lite"/>
    </source>
</evidence>
<keyword evidence="2" id="KW-0812">Transmembrane</keyword>
<comment type="caution">
    <text evidence="3">The sequence shown here is derived from an EMBL/GenBank/DDBJ whole genome shotgun (WGS) entry which is preliminary data.</text>
</comment>
<organism evidence="3 4">
    <name type="scientific">Dietzia aerolata</name>
    <dbReference type="NCBI Taxonomy" id="595984"/>
    <lineage>
        <taxon>Bacteria</taxon>
        <taxon>Bacillati</taxon>
        <taxon>Actinomycetota</taxon>
        <taxon>Actinomycetes</taxon>
        <taxon>Mycobacteriales</taxon>
        <taxon>Dietziaceae</taxon>
        <taxon>Dietzia</taxon>
    </lineage>
</organism>
<feature type="transmembrane region" description="Helical" evidence="2">
    <location>
        <begin position="95"/>
        <end position="115"/>
    </location>
</feature>
<accession>A0ABV5JMJ1</accession>
<dbReference type="RefSeq" id="WP_380023078.1">
    <property type="nucleotide sequence ID" value="NZ_JBHMDY010000002.1"/>
</dbReference>